<accession>A0A0K2SK37</accession>
<dbReference type="KEGG" id="lpil:LIP_1635"/>
<evidence type="ECO:0000256" key="1">
    <source>
        <dbReference type="ARBA" id="ARBA00006738"/>
    </source>
</evidence>
<evidence type="ECO:0000256" key="2">
    <source>
        <dbReference type="HAMAP-Rule" id="MF_00048"/>
    </source>
</evidence>
<dbReference type="PANTHER" id="PTHR34039:SF1">
    <property type="entry name" value="UPF0102 PROTEIN YRAN"/>
    <property type="match status" value="1"/>
</dbReference>
<comment type="similarity">
    <text evidence="1 2">Belongs to the UPF0102 family.</text>
</comment>
<gene>
    <name evidence="3" type="ORF">LIP_1635</name>
</gene>
<name>A0A0K2SK37_LIMPI</name>
<dbReference type="PANTHER" id="PTHR34039">
    <property type="entry name" value="UPF0102 PROTEIN YRAN"/>
    <property type="match status" value="1"/>
</dbReference>
<dbReference type="GO" id="GO:0003676">
    <property type="term" value="F:nucleic acid binding"/>
    <property type="evidence" value="ECO:0007669"/>
    <property type="project" value="InterPro"/>
</dbReference>
<dbReference type="SUPFAM" id="SSF52980">
    <property type="entry name" value="Restriction endonuclease-like"/>
    <property type="match status" value="1"/>
</dbReference>
<evidence type="ECO:0000313" key="3">
    <source>
        <dbReference type="EMBL" id="BAS27481.1"/>
    </source>
</evidence>
<keyword evidence="4" id="KW-1185">Reference proteome</keyword>
<dbReference type="InterPro" id="IPR011335">
    <property type="entry name" value="Restrct_endonuc-II-like"/>
</dbReference>
<dbReference type="AlphaFoldDB" id="A0A0K2SK37"/>
<dbReference type="Proteomes" id="UP000065807">
    <property type="component" value="Chromosome"/>
</dbReference>
<proteinExistence type="inferred from homology"/>
<evidence type="ECO:0000313" key="4">
    <source>
        <dbReference type="Proteomes" id="UP000065807"/>
    </source>
</evidence>
<dbReference type="Pfam" id="PF02021">
    <property type="entry name" value="UPF0102"/>
    <property type="match status" value="1"/>
</dbReference>
<reference evidence="4" key="1">
    <citation type="submission" date="2015-07" db="EMBL/GenBank/DDBJ databases">
        <title>Complete genome sequence and phylogenetic analysis of Limnochorda pilosa.</title>
        <authorList>
            <person name="Watanabe M."/>
            <person name="Kojima H."/>
            <person name="Fukui M."/>
        </authorList>
    </citation>
    <scope>NUCLEOTIDE SEQUENCE [LARGE SCALE GENOMIC DNA]</scope>
    <source>
        <strain evidence="4">HC45</strain>
    </source>
</reference>
<dbReference type="NCBIfam" id="TIGR00252">
    <property type="entry name" value="YraN family protein"/>
    <property type="match status" value="1"/>
</dbReference>
<dbReference type="HAMAP" id="MF_00048">
    <property type="entry name" value="UPF0102"/>
    <property type="match status" value="1"/>
</dbReference>
<dbReference type="InterPro" id="IPR011856">
    <property type="entry name" value="tRNA_endonuc-like_dom_sf"/>
</dbReference>
<dbReference type="RefSeq" id="WP_068136398.1">
    <property type="nucleotide sequence ID" value="NZ_AP014924.1"/>
</dbReference>
<dbReference type="OrthoDB" id="9802516at2"/>
<dbReference type="NCBIfam" id="NF009154">
    <property type="entry name" value="PRK12497.3-3"/>
    <property type="match status" value="1"/>
</dbReference>
<dbReference type="STRING" id="1555112.LIP_1635"/>
<dbReference type="NCBIfam" id="NF009150">
    <property type="entry name" value="PRK12497.1-3"/>
    <property type="match status" value="1"/>
</dbReference>
<dbReference type="EMBL" id="AP014924">
    <property type="protein sequence ID" value="BAS27481.1"/>
    <property type="molecule type" value="Genomic_DNA"/>
</dbReference>
<organism evidence="3 4">
    <name type="scientific">Limnochorda pilosa</name>
    <dbReference type="NCBI Taxonomy" id="1555112"/>
    <lineage>
        <taxon>Bacteria</taxon>
        <taxon>Bacillati</taxon>
        <taxon>Bacillota</taxon>
        <taxon>Limnochordia</taxon>
        <taxon>Limnochordales</taxon>
        <taxon>Limnochordaceae</taxon>
        <taxon>Limnochorda</taxon>
    </lineage>
</organism>
<dbReference type="CDD" id="cd20736">
    <property type="entry name" value="PoNe_Nuclease"/>
    <property type="match status" value="1"/>
</dbReference>
<reference evidence="4" key="2">
    <citation type="journal article" date="2016" name="Int. J. Syst. Evol. Microbiol.">
        <title>Complete genome sequence and cell structure of Limnochorda pilosa, a Gram-negative spore-former within the phylum Firmicutes.</title>
        <authorList>
            <person name="Watanabe M."/>
            <person name="Kojima H."/>
            <person name="Fukui M."/>
        </authorList>
    </citation>
    <scope>NUCLEOTIDE SEQUENCE [LARGE SCALE GENOMIC DNA]</scope>
    <source>
        <strain evidence="4">HC45</strain>
    </source>
</reference>
<dbReference type="InterPro" id="IPR003509">
    <property type="entry name" value="UPF0102_YraN-like"/>
</dbReference>
<sequence length="120" mass="13385">MPGDRRSLGAWGERLAQVYLEGLGYRILERNLRSRLGELDLVALDGQTLAFVEVRTRRSSRLGGPEESVDGAKRARLARLAAAYLQRFPSHRGRPVRIDVVTVRIRPDGAELGHLRNVTG</sequence>
<dbReference type="Gene3D" id="3.40.1350.10">
    <property type="match status" value="1"/>
</dbReference>
<protein>
    <recommendedName>
        <fullName evidence="2">UPF0102 protein LIP_1635</fullName>
    </recommendedName>
</protein>